<dbReference type="KEGG" id="crg:105347218"/>
<evidence type="ECO:0000256" key="5">
    <source>
        <dbReference type="ARBA" id="ARBA00022771"/>
    </source>
</evidence>
<feature type="compositionally biased region" description="Polar residues" evidence="10">
    <location>
        <begin position="1021"/>
        <end position="1034"/>
    </location>
</feature>
<evidence type="ECO:0000256" key="9">
    <source>
        <dbReference type="SAM" id="Coils"/>
    </source>
</evidence>
<dbReference type="PANTHER" id="PTHR16004">
    <property type="entry name" value="RING FINGER PROTEIN 31-RELATED"/>
    <property type="match status" value="1"/>
</dbReference>
<evidence type="ECO:0000256" key="2">
    <source>
        <dbReference type="ARBA" id="ARBA00022679"/>
    </source>
</evidence>
<evidence type="ECO:0000256" key="6">
    <source>
        <dbReference type="ARBA" id="ARBA00022786"/>
    </source>
</evidence>
<dbReference type="PANTHER" id="PTHR16004:SF2">
    <property type="entry name" value="E3 UBIQUITIN-PROTEIN LIGASE LUBEL"/>
    <property type="match status" value="1"/>
</dbReference>
<proteinExistence type="inferred from homology"/>
<feature type="compositionally biased region" description="Polar residues" evidence="10">
    <location>
        <begin position="702"/>
        <end position="716"/>
    </location>
</feature>
<dbReference type="InterPro" id="IPR036339">
    <property type="entry name" value="PUB-like_dom_sf"/>
</dbReference>
<reference evidence="13" key="1">
    <citation type="submission" date="2022-08" db="UniProtKB">
        <authorList>
            <consortium name="EnsemblMetazoa"/>
        </authorList>
    </citation>
    <scope>IDENTIFICATION</scope>
    <source>
        <strain evidence="13">05x7-T-G4-1.051#20</strain>
    </source>
</reference>
<dbReference type="EnsemblMetazoa" id="G21369.1">
    <property type="protein sequence ID" value="G21369.1:cds"/>
    <property type="gene ID" value="G21369"/>
</dbReference>
<dbReference type="InterPro" id="IPR047542">
    <property type="entry name" value="Rcat_RBR_RNF31-like"/>
</dbReference>
<keyword evidence="14" id="KW-1185">Reference proteome</keyword>
<evidence type="ECO:0000256" key="4">
    <source>
        <dbReference type="ARBA" id="ARBA00022737"/>
    </source>
</evidence>
<dbReference type="InterPro" id="IPR032065">
    <property type="entry name" value="RNF31-UBA"/>
</dbReference>
<feature type="domain" description="RING-type" evidence="12">
    <location>
        <begin position="1352"/>
        <end position="1587"/>
    </location>
</feature>
<dbReference type="GO" id="GO:0061630">
    <property type="term" value="F:ubiquitin protein ligase activity"/>
    <property type="evidence" value="ECO:0007669"/>
    <property type="project" value="TreeGrafter"/>
</dbReference>
<feature type="region of interest" description="Disordered" evidence="10">
    <location>
        <begin position="313"/>
        <end position="341"/>
    </location>
</feature>
<keyword evidence="7" id="KW-0862">Zinc</keyword>
<feature type="compositionally biased region" description="Polar residues" evidence="10">
    <location>
        <begin position="207"/>
        <end position="219"/>
    </location>
</feature>
<dbReference type="Pfam" id="PF09409">
    <property type="entry name" value="PUB"/>
    <property type="match status" value="1"/>
</dbReference>
<accession>A0A8W8JYJ8</accession>
<evidence type="ECO:0000256" key="8">
    <source>
        <dbReference type="PROSITE-ProRule" id="PRU00175"/>
    </source>
</evidence>
<dbReference type="PROSITE" id="PS50089">
    <property type="entry name" value="ZF_RING_2"/>
    <property type="match status" value="1"/>
</dbReference>
<feature type="coiled-coil region" evidence="9">
    <location>
        <begin position="504"/>
        <end position="571"/>
    </location>
</feature>
<dbReference type="InterPro" id="IPR047543">
    <property type="entry name" value="Bbox1_RNF31-like"/>
</dbReference>
<evidence type="ECO:0000259" key="11">
    <source>
        <dbReference type="PROSITE" id="PS50089"/>
    </source>
</evidence>
<feature type="compositionally biased region" description="Polar residues" evidence="10">
    <location>
        <begin position="723"/>
        <end position="736"/>
    </location>
</feature>
<feature type="compositionally biased region" description="Basic residues" evidence="10">
    <location>
        <begin position="314"/>
        <end position="326"/>
    </location>
</feature>
<dbReference type="Gene3D" id="3.30.40.10">
    <property type="entry name" value="Zinc/RING finger domain, C3HC4 (zinc finger)"/>
    <property type="match status" value="1"/>
</dbReference>
<dbReference type="InterPro" id="IPR044066">
    <property type="entry name" value="TRIAD_supradom"/>
</dbReference>
<evidence type="ECO:0000256" key="7">
    <source>
        <dbReference type="ARBA" id="ARBA00022833"/>
    </source>
</evidence>
<protein>
    <recommendedName>
        <fullName evidence="15">RBR-type E3 ubiquitin transferase</fullName>
    </recommendedName>
</protein>
<feature type="coiled-coil region" evidence="9">
    <location>
        <begin position="940"/>
        <end position="967"/>
    </location>
</feature>
<dbReference type="InterPro" id="IPR047541">
    <property type="entry name" value="RNF31_RBR_mRING-HC-like"/>
</dbReference>
<dbReference type="SUPFAM" id="SSF143503">
    <property type="entry name" value="PUG domain-like"/>
    <property type="match status" value="1"/>
</dbReference>
<feature type="domain" description="RING-type" evidence="11">
    <location>
        <begin position="1356"/>
        <end position="1404"/>
    </location>
</feature>
<dbReference type="Gene3D" id="1.10.8.10">
    <property type="entry name" value="DNA helicase RuvA subunit, C-terminal domain"/>
    <property type="match status" value="1"/>
</dbReference>
<feature type="compositionally biased region" description="Polar residues" evidence="10">
    <location>
        <begin position="977"/>
        <end position="1006"/>
    </location>
</feature>
<dbReference type="Pfam" id="PF18091">
    <property type="entry name" value="E3_UbLigase_RBR"/>
    <property type="match status" value="1"/>
</dbReference>
<keyword evidence="9" id="KW-0175">Coiled coil</keyword>
<dbReference type="InterPro" id="IPR026254">
    <property type="entry name" value="RNF31-like"/>
</dbReference>
<dbReference type="GO" id="GO:0071797">
    <property type="term" value="C:LUBAC complex"/>
    <property type="evidence" value="ECO:0007669"/>
    <property type="project" value="InterPro"/>
</dbReference>
<dbReference type="SUPFAM" id="SSF57850">
    <property type="entry name" value="RING/U-box"/>
    <property type="match status" value="3"/>
</dbReference>
<dbReference type="InterPro" id="IPR001841">
    <property type="entry name" value="Znf_RING"/>
</dbReference>
<dbReference type="GO" id="GO:0036435">
    <property type="term" value="F:K48-linked polyubiquitin modification-dependent protein binding"/>
    <property type="evidence" value="ECO:0007669"/>
    <property type="project" value="TreeGrafter"/>
</dbReference>
<keyword evidence="3" id="KW-0479">Metal-binding</keyword>
<dbReference type="GeneID" id="105347218"/>
<feature type="region of interest" description="Disordered" evidence="10">
    <location>
        <begin position="207"/>
        <end position="279"/>
    </location>
</feature>
<comment type="similarity">
    <text evidence="1">Belongs to the RBR family.</text>
</comment>
<feature type="region of interest" description="Disordered" evidence="10">
    <location>
        <begin position="873"/>
        <end position="922"/>
    </location>
</feature>
<feature type="region of interest" description="Disordered" evidence="10">
    <location>
        <begin position="702"/>
        <end position="794"/>
    </location>
</feature>
<dbReference type="InterPro" id="IPR013083">
    <property type="entry name" value="Znf_RING/FYVE/PHD"/>
</dbReference>
<dbReference type="PROSITE" id="PS51873">
    <property type="entry name" value="TRIAD"/>
    <property type="match status" value="1"/>
</dbReference>
<keyword evidence="2" id="KW-0808">Transferase</keyword>
<dbReference type="InterPro" id="IPR041031">
    <property type="entry name" value="RNF31_C"/>
</dbReference>
<dbReference type="Pfam" id="PF01485">
    <property type="entry name" value="IBR"/>
    <property type="match status" value="1"/>
</dbReference>
<dbReference type="InterPro" id="IPR002867">
    <property type="entry name" value="IBR_dom"/>
</dbReference>
<dbReference type="CDD" id="cd20351">
    <property type="entry name" value="Rcat_RBR_HOIP"/>
    <property type="match status" value="1"/>
</dbReference>
<dbReference type="Pfam" id="PF22191">
    <property type="entry name" value="IBR_1"/>
    <property type="match status" value="1"/>
</dbReference>
<feature type="compositionally biased region" description="Basic and acidic residues" evidence="10">
    <location>
        <begin position="750"/>
        <end position="766"/>
    </location>
</feature>
<evidence type="ECO:0008006" key="15">
    <source>
        <dbReference type="Google" id="ProtNLM"/>
    </source>
</evidence>
<dbReference type="InterPro" id="IPR047540">
    <property type="entry name" value="BRcat_RBR_RNF31-like"/>
</dbReference>
<evidence type="ECO:0000313" key="14">
    <source>
        <dbReference type="Proteomes" id="UP000005408"/>
    </source>
</evidence>
<dbReference type="GO" id="GO:0070530">
    <property type="term" value="F:K63-linked polyubiquitin modification-dependent protein binding"/>
    <property type="evidence" value="ECO:0007669"/>
    <property type="project" value="TreeGrafter"/>
</dbReference>
<dbReference type="InterPro" id="IPR001876">
    <property type="entry name" value="Znf_RanBP2"/>
</dbReference>
<feature type="region of interest" description="Disordered" evidence="10">
    <location>
        <begin position="977"/>
        <end position="1037"/>
    </location>
</feature>
<feature type="compositionally biased region" description="Polar residues" evidence="10">
    <location>
        <begin position="231"/>
        <end position="243"/>
    </location>
</feature>
<dbReference type="OMA" id="CEIHYKE"/>
<dbReference type="PROSITE" id="PS01358">
    <property type="entry name" value="ZF_RANBP2_1"/>
    <property type="match status" value="1"/>
</dbReference>
<feature type="compositionally biased region" description="Polar residues" evidence="10">
    <location>
        <begin position="252"/>
        <end position="279"/>
    </location>
</feature>
<dbReference type="InterPro" id="IPR018997">
    <property type="entry name" value="PUB_domain"/>
</dbReference>
<dbReference type="Proteomes" id="UP000005408">
    <property type="component" value="Unassembled WGS sequence"/>
</dbReference>
<feature type="compositionally biased region" description="Polar residues" evidence="10">
    <location>
        <begin position="873"/>
        <end position="891"/>
    </location>
</feature>
<dbReference type="GO" id="GO:0008270">
    <property type="term" value="F:zinc ion binding"/>
    <property type="evidence" value="ECO:0007669"/>
    <property type="project" value="UniProtKB-KW"/>
</dbReference>
<evidence type="ECO:0000259" key="12">
    <source>
        <dbReference type="PROSITE" id="PS51873"/>
    </source>
</evidence>
<evidence type="ECO:0000256" key="1">
    <source>
        <dbReference type="ARBA" id="ARBA00008278"/>
    </source>
</evidence>
<keyword evidence="5 8" id="KW-0863">Zinc-finger</keyword>
<sequence length="1721" mass="196078">MGDRCSEVKELQQRIYEALLKSEEVTHLIDGLICVNCPLGQRYQLLPMEELFKDNSNFLEGIKKIGVALNILEKYCRHLLKPPVERSQMWRVVKFSNNIFRDRVDCVVGGRDIMKLMGYTEDIQDGLQFPNSGQTNEEQLYRLLADIMCGKRELDAYLTNYHPYPERVENLLPHQTVLDVASFQKNWIQQGNLPMRKLKPVASIASNTHTESRLTNQQRSSSSSSSYSDSQPMRQDVTNQVQQPIREAVTESKLSIPSASPSNKSGGQRTGSSEVESPQSSIVCDICGQSVAMFMCGRCDNKQLCTACDERWHQHPKRKNHDRQKLRMSSTEQNSDDHEYLSAKESHALIPSPTPQQTHDQLPQEVLQYATQDATQNQPYYSTSEQPPYCIKPIVTPYSAGSNVNQSHYVMSANNNNMDLSTMHHSVQNVPGMEEHHPQEGLISGLQSQPGTLRRMSHDPNMHQNVYHTLPSVPPSMQRAAPGGPPTSKLLDKILAIPDLYRRKSKIEIHLETLQEEIDNIEVRIQECIAQNATFYEDEEYGRLFRKKGFLQREKIELEKYEKELDKVLVQQDQMYYPSQWPLNYQQQVGLSSLPLGHLPSVNSPGGVNPPHSGVFIFVPNSYQSSPPVYPTEGPSPSMAMQSPPSFYGHPTGPSSYFPQTEQSIQCTSPHNPLLAYHSKQNSQQIPKVSPHMHGNFPYVNQPLNQSPKSGTLQQNVEHRRSQSMFQERTENTPVHTQKHTPERPNLPLMEERKVFQENRANESHRRQTSSIVDERKPPSTQQVPPPPKFHDMPVSAKTVYQNYPPPADLQIVPPLDSPPVPIPPRIPKEPPPQIHKPKVEGYGSPWICQHCTFHNDPDTRVCAVCFKTSDNPKFVQQGSANTGSSVSDSRPMNDLNRPQRPPAPGVEKKQPSATGAQHSDVSKIIKEASTAGDKIMQHYDEIYHEKQEAKRQFEEQLEKEKKKEAEEKFIQQTLADQLKKSTIQSPPSAQGLSKSTSPNRSNQKPGEQLSFPVTSEKATEQSQPLSKSPSNKKGLTFPETMEALGKQFWEDHKDIETKEQGLSKSPRNKQGLNITETVEKVNQQRMQNLMDIEAKELVGFFKEAEKEGFDTDEGELAVEMCVRDQLLPLQWLKQIWMKRVKSVMAEVAKAGADMNENEVGELSEAEAKNSLKETKGDVEEAVKICTAKRCKLYQEICKVDNSFPREEILQAMLSSKGELEEALDHLNSDSLQQFTDHLWERENSSLQGEDEAEGVSEALALSDVHDACLSVTNSVLKHNHFQQMVRNKDISSDRRSRMIMVEGKLQSWGRAETVLKILDIDVAGKKLEATLEDIVEAVYNCGDRQSSLVYLQQECQCCFTYFPMSKIRTLNCPCKICFDCMKNYFELNIREKHVRNLCCPICQHPNMDNTEAANEYLSFLTMLLNTMVGPDIREIYETKLRDWHLQKDPNFRWCAHCGNGFINIGGERNPAMQCPYCNKKTCFNCKKQWEDQHEGLTCEEYEQWKIDNDPENQAMGLAAHLATNGIDCPSCKMRFSLAKGGCMHFNCPECGHEFCSGCSQMFDSKGVCMKFKSCRGKGLHCHHPRDCFYYLRDNSVEELQRLLKEKNVKFDTEAPEHQEDQRHCPVMELKDVHEGKKDEACGKEVIAGHAGLCGSHYKEYLVNLINRNKVDPVYIMDVSEMIRLIEREEKTPPQRKPTYQESQYRKKLIQFIKDKIPLQR</sequence>
<dbReference type="OrthoDB" id="9978677at2759"/>
<organism evidence="13 14">
    <name type="scientific">Magallana gigas</name>
    <name type="common">Pacific oyster</name>
    <name type="synonym">Crassostrea gigas</name>
    <dbReference type="NCBI Taxonomy" id="29159"/>
    <lineage>
        <taxon>Eukaryota</taxon>
        <taxon>Metazoa</taxon>
        <taxon>Spiralia</taxon>
        <taxon>Lophotrochozoa</taxon>
        <taxon>Mollusca</taxon>
        <taxon>Bivalvia</taxon>
        <taxon>Autobranchia</taxon>
        <taxon>Pteriomorphia</taxon>
        <taxon>Ostreida</taxon>
        <taxon>Ostreoidea</taxon>
        <taxon>Ostreidae</taxon>
        <taxon>Magallana</taxon>
    </lineage>
</organism>
<keyword evidence="6" id="KW-0833">Ubl conjugation pathway</keyword>
<evidence type="ECO:0000256" key="3">
    <source>
        <dbReference type="ARBA" id="ARBA00022723"/>
    </source>
</evidence>
<name>A0A8W8JYJ8_MAGGI</name>
<dbReference type="GO" id="GO:1990450">
    <property type="term" value="F:linear polyubiquitin binding"/>
    <property type="evidence" value="ECO:0007669"/>
    <property type="project" value="TreeGrafter"/>
</dbReference>
<evidence type="ECO:0000313" key="13">
    <source>
        <dbReference type="EnsemblMetazoa" id="G21369.1:cds"/>
    </source>
</evidence>
<dbReference type="Gene3D" id="1.20.58.2190">
    <property type="match status" value="1"/>
</dbReference>
<dbReference type="CDD" id="cd20337">
    <property type="entry name" value="BRcat_RBR_HOIP"/>
    <property type="match status" value="1"/>
</dbReference>
<keyword evidence="4" id="KW-0677">Repeat</keyword>
<dbReference type="RefSeq" id="XP_011454492.2">
    <property type="nucleotide sequence ID" value="XM_011456190.4"/>
</dbReference>
<dbReference type="GO" id="GO:0097039">
    <property type="term" value="P:protein linear polyubiquitination"/>
    <property type="evidence" value="ECO:0007669"/>
    <property type="project" value="TreeGrafter"/>
</dbReference>
<evidence type="ECO:0000256" key="10">
    <source>
        <dbReference type="SAM" id="MobiDB-lite"/>
    </source>
</evidence>
<feature type="compositionally biased region" description="Low complexity" evidence="10">
    <location>
        <begin position="220"/>
        <end position="230"/>
    </location>
</feature>
<dbReference type="SMART" id="SM00647">
    <property type="entry name" value="IBR"/>
    <property type="match status" value="1"/>
</dbReference>
<dbReference type="Pfam" id="PF16678">
    <property type="entry name" value="UBA_HOIP"/>
    <property type="match status" value="1"/>
</dbReference>
<dbReference type="CDD" id="cd16631">
    <property type="entry name" value="mRING-HC-C4C4_RBR_HOIP"/>
    <property type="match status" value="1"/>
</dbReference>
<dbReference type="CDD" id="cd19815">
    <property type="entry name" value="Bbox1_HOIP"/>
    <property type="match status" value="1"/>
</dbReference>